<evidence type="ECO:0000313" key="1">
    <source>
        <dbReference type="EMBL" id="KAI7953740.1"/>
    </source>
</evidence>
<gene>
    <name evidence="1" type="ORF">MJO28_006287</name>
</gene>
<proteinExistence type="predicted"/>
<accession>A0ACC0EH07</accession>
<dbReference type="Proteomes" id="UP001060170">
    <property type="component" value="Chromosome 6"/>
</dbReference>
<comment type="caution">
    <text evidence="1">The sequence shown here is derived from an EMBL/GenBank/DDBJ whole genome shotgun (WGS) entry which is preliminary data.</text>
</comment>
<reference evidence="1 2" key="3">
    <citation type="journal article" date="2022" name="Microbiol. Spectr.">
        <title>Folding features and dynamics of 3D genome architecture in plant fungal pathogens.</title>
        <authorList>
            <person name="Xia C."/>
        </authorList>
    </citation>
    <scope>NUCLEOTIDE SEQUENCE [LARGE SCALE GENOMIC DNA]</scope>
    <source>
        <strain evidence="1 2">93-210</strain>
    </source>
</reference>
<evidence type="ECO:0000313" key="2">
    <source>
        <dbReference type="Proteomes" id="UP001060170"/>
    </source>
</evidence>
<organism evidence="1 2">
    <name type="scientific">Puccinia striiformis f. sp. tritici</name>
    <dbReference type="NCBI Taxonomy" id="168172"/>
    <lineage>
        <taxon>Eukaryota</taxon>
        <taxon>Fungi</taxon>
        <taxon>Dikarya</taxon>
        <taxon>Basidiomycota</taxon>
        <taxon>Pucciniomycotina</taxon>
        <taxon>Pucciniomycetes</taxon>
        <taxon>Pucciniales</taxon>
        <taxon>Pucciniaceae</taxon>
        <taxon>Puccinia</taxon>
    </lineage>
</organism>
<reference evidence="2" key="1">
    <citation type="journal article" date="2018" name="BMC Genomics">
        <title>Genomic insights into host adaptation between the wheat stripe rust pathogen (Puccinia striiformis f. sp. tritici) and the barley stripe rust pathogen (Puccinia striiformis f. sp. hordei).</title>
        <authorList>
            <person name="Xia C."/>
            <person name="Wang M."/>
            <person name="Yin C."/>
            <person name="Cornejo O.E."/>
            <person name="Hulbert S.H."/>
            <person name="Chen X."/>
        </authorList>
    </citation>
    <scope>NUCLEOTIDE SEQUENCE [LARGE SCALE GENOMIC DNA]</scope>
    <source>
        <strain evidence="2">93-210</strain>
    </source>
</reference>
<dbReference type="EMBL" id="CM045870">
    <property type="protein sequence ID" value="KAI7953740.1"/>
    <property type="molecule type" value="Genomic_DNA"/>
</dbReference>
<name>A0ACC0EH07_9BASI</name>
<protein>
    <submittedName>
        <fullName evidence="1">Uncharacterized protein</fullName>
    </submittedName>
</protein>
<keyword evidence="2" id="KW-1185">Reference proteome</keyword>
<sequence length="1770" mass="196955">MSTRSSNNPILPLTDPEKIIRAANAEKRRLTHLASTTNPANSIAFPTPTHSADPMSSDPANSNPAGSTDPPPKDHTAPFPASSMSTEEMFRAFIQVQHTAALQSTSRMERLEDAILELSLKTEPVERPLALAPGRIDLQKFKTTDGPLYKGPFQAVEPFITWVNGVQIFFATKAVSHPEDKIRVIGCLIRETNTLTFYANNVDTLVTKSWVDFKKSLFKFALAPLWRTEIRSQIRYIKMLDSEKFIVFSARARSLQNMANFDASPGTSVSDFDLAESVNMGSPVEVQNLITNHQVLLADPFQYSDFEFRVAGFHEGLKKLRASRTRPAASHTSTATPSTNRAQGEDIIWRIHAYLDSQGHCHFCKKACGSVPGSCPGPIDRKWQTIPDSFVTPIKPANYKPPMPRGPAPHSAGRPTQPPAGRPSHRSTSVAGIANDTSAPTMDRASIQALEALDEELRQTAEAEYVPGPITPRLLIDFLVCGTRLRALIDSGSEINLISEQAVSQASLCRYPLPKPTSVRLALDDTNSSPIILRHFTVAPLADPDSSLLFDKVPLRIGPISGGHDMILGTPFLAQFCLSLSISEQSIFCTASNIILYDFRQSAAMNHHQSCVSSVASATPSDASYPCEAKEQAILEEFRDLFPLDIPAISDLAEQEGLFTDGSFPAKIQDESSRVRHKIILTDPNAIVNARQYPYPGKHLVAWRTLLDQHRAAGRIRRSTSQYASPSLIIPKKDSSALPRWVCDYRALNELTVKDRSPLPNVDELVRLVASGKVFSILDQTNAFFQTRMREADIPLTAVKTPWGLFEWVVMPMGLTNAPATHQARLEEALGELINDICVVYLDDIVIFSNSFTQHESHVRQVLERLRAANLYCSPKKTKLFRHKIKFLGHWISAEGINPDKDKVSQILDWPSPRSPKGVKKFLGTVQWMKKFIHGLQKYVGTLTPLTSSKLEPKDFKWGKAEESAFNNIKRIMTSLPCLKNVDYESTDPLWLFTDASGSGLGAALFQGKDWKVASPIAYESHLMTAAEKNYPVHEQELLAVIHALQKWKMLLLGMKVNVMSDHHSLIYLMKQRNLSRRQARWTELLADFDLNFEYIRGEDNSVADALSRKDIPDDPPSVNPASIACIAGLVELGTEIADSLKKRVIAGYAGDPYCLSLRKVLPLRDDCVEVDDLLFVDTRLVIPSDPLLRHELITEAHIRLGHLGYLKTLKELRRDFFWPNMAKDTYSTLHSCDTCQRVKAPTTAPTGKMLTPPVPRIPLQDLAIDFVGPLRSAAHFDMILTCTCRLSGFTRIIPVLQKDTAEKTASRLFSGWLACFGAPLTILSDRDKTWTSHFWKALMAKVGTNFHMTTAFHPQADGRSERTNKTVGQILRTFTAKRQSRWLELLPAVEFAINSAVNVATGVSPFELVYGRKPRLFPSSAGLADSPSSLEAWLRIREGAWAEARDTLWTSRIRQAIQHNRHRRNQPPMSPGCWVLLDSSDWRGRHQGGTDKLKERFEGPYQVTRVFNHGQDVELALPEGDRRHPSLHVSKVKLYHTPEDMAPKESGITMTNVELAEAITHGLTEDLRALVNNFQLLYQKPFDFTTFKRHTSLFCKRLPKRPQNCVRGPTGQLMSSPQQPLTRSKEENVWRLHSYLDSVGLCQHFNKACGSPMGACPGEKNQSYAKIPSLFVTPTKPATSKGQTTATVGRPTLPPAGRPANRAATVAGILDEGIAPALDQASISAMEDINEELRLAIQEGYVPPLKPRRIIVLLTHVGKSLPHILGEPD</sequence>
<reference evidence="2" key="2">
    <citation type="journal article" date="2018" name="Mol. Plant Microbe Interact.">
        <title>Genome sequence resources for the wheat stripe rust pathogen (Puccinia striiformis f. sp. tritici) and the barley stripe rust pathogen (Puccinia striiformis f. sp. hordei).</title>
        <authorList>
            <person name="Xia C."/>
            <person name="Wang M."/>
            <person name="Yin C."/>
            <person name="Cornejo O.E."/>
            <person name="Hulbert S.H."/>
            <person name="Chen X."/>
        </authorList>
    </citation>
    <scope>NUCLEOTIDE SEQUENCE [LARGE SCALE GENOMIC DNA]</scope>
    <source>
        <strain evidence="2">93-210</strain>
    </source>
</reference>